<dbReference type="SUPFAM" id="SSF51735">
    <property type="entry name" value="NAD(P)-binding Rossmann-fold domains"/>
    <property type="match status" value="1"/>
</dbReference>
<dbReference type="InterPro" id="IPR032875">
    <property type="entry name" value="Succ_CoA_lig_flav_dom"/>
</dbReference>
<dbReference type="PANTHER" id="PTHR42793">
    <property type="entry name" value="COA BINDING DOMAIN CONTAINING PROTEIN"/>
    <property type="match status" value="1"/>
</dbReference>
<dbReference type="Pfam" id="PF19045">
    <property type="entry name" value="Ligase_CoA_2"/>
    <property type="match status" value="1"/>
</dbReference>
<organism evidence="3 4">
    <name type="scientific">Pseudonocardia humida</name>
    <dbReference type="NCBI Taxonomy" id="2800819"/>
    <lineage>
        <taxon>Bacteria</taxon>
        <taxon>Bacillati</taxon>
        <taxon>Actinomycetota</taxon>
        <taxon>Actinomycetes</taxon>
        <taxon>Pseudonocardiales</taxon>
        <taxon>Pseudonocardiaceae</taxon>
        <taxon>Pseudonocardia</taxon>
    </lineage>
</organism>
<dbReference type="InterPro" id="IPR016102">
    <property type="entry name" value="Succinyl-CoA_synth-like"/>
</dbReference>
<evidence type="ECO:0000313" key="3">
    <source>
        <dbReference type="EMBL" id="MCO1657072.1"/>
    </source>
</evidence>
<protein>
    <submittedName>
        <fullName evidence="3">Acetate--CoA ligase family protein</fullName>
    </submittedName>
</protein>
<dbReference type="Gene3D" id="3.40.50.720">
    <property type="entry name" value="NAD(P)-binding Rossmann-like Domain"/>
    <property type="match status" value="1"/>
</dbReference>
<dbReference type="Gene3D" id="3.40.50.261">
    <property type="entry name" value="Succinyl-CoA synthetase domains"/>
    <property type="match status" value="2"/>
</dbReference>
<dbReference type="SUPFAM" id="SSF56059">
    <property type="entry name" value="Glutathione synthetase ATP-binding domain-like"/>
    <property type="match status" value="1"/>
</dbReference>
<dbReference type="SMART" id="SM00881">
    <property type="entry name" value="CoA_binding"/>
    <property type="match status" value="1"/>
</dbReference>
<dbReference type="PANTHER" id="PTHR42793:SF4">
    <property type="entry name" value="BLL6376 PROTEIN"/>
    <property type="match status" value="1"/>
</dbReference>
<dbReference type="Pfam" id="PF13607">
    <property type="entry name" value="Succ_CoA_lig"/>
    <property type="match status" value="1"/>
</dbReference>
<dbReference type="InterPro" id="IPR003781">
    <property type="entry name" value="CoA-bd"/>
</dbReference>
<dbReference type="PROSITE" id="PS50975">
    <property type="entry name" value="ATP_GRASP"/>
    <property type="match status" value="1"/>
</dbReference>
<accession>A0ABT1A254</accession>
<keyword evidence="1" id="KW-0067">ATP-binding</keyword>
<dbReference type="Pfam" id="PF13549">
    <property type="entry name" value="ATP-grasp_5"/>
    <property type="match status" value="1"/>
</dbReference>
<dbReference type="EMBL" id="JAGSOV010000039">
    <property type="protein sequence ID" value="MCO1657072.1"/>
    <property type="molecule type" value="Genomic_DNA"/>
</dbReference>
<reference evidence="3" key="1">
    <citation type="submission" date="2021-04" db="EMBL/GenBank/DDBJ databases">
        <title>Pseudonocardia sp. nov., isolated from sandy soil of mangrove forest.</title>
        <authorList>
            <person name="Zan Z."/>
            <person name="Huang R."/>
            <person name="Liu W."/>
        </authorList>
    </citation>
    <scope>NUCLEOTIDE SEQUENCE</scope>
    <source>
        <strain evidence="3">S2-4</strain>
    </source>
</reference>
<dbReference type="Gene3D" id="3.30.470.20">
    <property type="entry name" value="ATP-grasp fold, B domain"/>
    <property type="match status" value="1"/>
</dbReference>
<dbReference type="GO" id="GO:0016874">
    <property type="term" value="F:ligase activity"/>
    <property type="evidence" value="ECO:0007669"/>
    <property type="project" value="UniProtKB-KW"/>
</dbReference>
<dbReference type="InterPro" id="IPR043938">
    <property type="entry name" value="Ligase_CoA_dom"/>
</dbReference>
<dbReference type="Proteomes" id="UP001165283">
    <property type="component" value="Unassembled WGS sequence"/>
</dbReference>
<comment type="caution">
    <text evidence="3">The sequence shown here is derived from an EMBL/GenBank/DDBJ whole genome shotgun (WGS) entry which is preliminary data.</text>
</comment>
<dbReference type="SUPFAM" id="SSF52210">
    <property type="entry name" value="Succinyl-CoA synthetase domains"/>
    <property type="match status" value="2"/>
</dbReference>
<dbReference type="Gene3D" id="3.30.1490.20">
    <property type="entry name" value="ATP-grasp fold, A domain"/>
    <property type="match status" value="1"/>
</dbReference>
<gene>
    <name evidence="3" type="ORF">KDL28_18590</name>
</gene>
<proteinExistence type="predicted"/>
<dbReference type="RefSeq" id="WP_252440408.1">
    <property type="nucleotide sequence ID" value="NZ_JAGSOV010000039.1"/>
</dbReference>
<feature type="domain" description="ATP-grasp" evidence="2">
    <location>
        <begin position="499"/>
        <end position="708"/>
    </location>
</feature>
<name>A0ABT1A254_9PSEU</name>
<evidence type="ECO:0000313" key="4">
    <source>
        <dbReference type="Proteomes" id="UP001165283"/>
    </source>
</evidence>
<dbReference type="Pfam" id="PF13380">
    <property type="entry name" value="CoA_binding_2"/>
    <property type="match status" value="1"/>
</dbReference>
<dbReference type="InterPro" id="IPR036291">
    <property type="entry name" value="NAD(P)-bd_dom_sf"/>
</dbReference>
<dbReference type="InterPro" id="IPR013815">
    <property type="entry name" value="ATP_grasp_subdomain_1"/>
</dbReference>
<keyword evidence="4" id="KW-1185">Reference proteome</keyword>
<keyword evidence="1" id="KW-0547">Nucleotide-binding</keyword>
<keyword evidence="3" id="KW-0436">Ligase</keyword>
<sequence>MTESATRTAGTALEALFRPRAVAILGASGRPGNPFARPLQYLQELGFTGGIHPVNPNYVTLRGIPCHPGLDVLPEPVDLVLMLVAAGEVARQLPAVAAAGAKAAVVFASGFAEVGPDGLALQRQMVATARDHGVRLLGPNCQGVLSVHDRMAATFTAALETGLPRPGDVAYIGQSGAVGGSVLSLARERGLGIGAWTSTGNQADLSALEIGTYLVEDPRIEVLTLYLESPVDGVEYARLVGRARELGKAVLVLRSARSGAGARAAASHTGAIIGPDAAFRAMSAEYGVIEADDVEDFVATAQALSSLPRAAGRRLAVVTTSGGAGSLAADQAEDVGLVVEPLTADTQQRLVEVVPAFGAVTNPVDVTAQMFRNDEVTEFVQVCRTVLADPGVDAVLVALTMVTGQLATRMAAGLAEVWDGADKPMEVVWLAGREQTAEARAMLRDQGRPVLDSPRLATRVLRALVRADPPRSAHPLPVPAAAPAALPAAGGVLTEATGAVLLDALGVARPAGRLVRTGAQAAEVAAELGGPLVLKIQSPGILHKTERGGVRVGVAVDAAATAVDELLAAFAGEDVDGVLVQAMAGSGPELVVGLTNDEPGFPPLLTVGIGGTATELYRDTVSRLAPVDPAQAEAMVRALRAAPLLTGHRGAPGHDLAAAARAIALLSSLAVELGDRLAELEINPLRLGDGGATAVALDFLMRLHPTPEPGGPRL</sequence>
<dbReference type="InterPro" id="IPR011761">
    <property type="entry name" value="ATP-grasp"/>
</dbReference>
<evidence type="ECO:0000259" key="2">
    <source>
        <dbReference type="PROSITE" id="PS50975"/>
    </source>
</evidence>
<evidence type="ECO:0000256" key="1">
    <source>
        <dbReference type="PROSITE-ProRule" id="PRU00409"/>
    </source>
</evidence>